<feature type="compositionally biased region" description="Polar residues" evidence="1">
    <location>
        <begin position="380"/>
        <end position="391"/>
    </location>
</feature>
<gene>
    <name evidence="2" type="ORF">P171DRAFT_487098</name>
</gene>
<accession>A0A9P4PFN0</accession>
<comment type="caution">
    <text evidence="2">The sequence shown here is derived from an EMBL/GenBank/DDBJ whole genome shotgun (WGS) entry which is preliminary data.</text>
</comment>
<feature type="region of interest" description="Disordered" evidence="1">
    <location>
        <begin position="412"/>
        <end position="459"/>
    </location>
</feature>
<name>A0A9P4PFN0_9PLEO</name>
<feature type="region of interest" description="Disordered" evidence="1">
    <location>
        <begin position="40"/>
        <end position="64"/>
    </location>
</feature>
<evidence type="ECO:0000313" key="3">
    <source>
        <dbReference type="Proteomes" id="UP000799764"/>
    </source>
</evidence>
<feature type="compositionally biased region" description="Low complexity" evidence="1">
    <location>
        <begin position="432"/>
        <end position="443"/>
    </location>
</feature>
<keyword evidence="3" id="KW-1185">Reference proteome</keyword>
<proteinExistence type="predicted"/>
<feature type="compositionally biased region" description="Polar residues" evidence="1">
    <location>
        <begin position="40"/>
        <end position="60"/>
    </location>
</feature>
<feature type="region of interest" description="Disordered" evidence="1">
    <location>
        <begin position="285"/>
        <end position="396"/>
    </location>
</feature>
<feature type="region of interest" description="Disordered" evidence="1">
    <location>
        <begin position="149"/>
        <end position="243"/>
    </location>
</feature>
<reference evidence="2" key="1">
    <citation type="journal article" date="2020" name="Stud. Mycol.">
        <title>101 Dothideomycetes genomes: a test case for predicting lifestyles and emergence of pathogens.</title>
        <authorList>
            <person name="Haridas S."/>
            <person name="Albert R."/>
            <person name="Binder M."/>
            <person name="Bloem J."/>
            <person name="Labutti K."/>
            <person name="Salamov A."/>
            <person name="Andreopoulos B."/>
            <person name="Baker S."/>
            <person name="Barry K."/>
            <person name="Bills G."/>
            <person name="Bluhm B."/>
            <person name="Cannon C."/>
            <person name="Castanera R."/>
            <person name="Culley D."/>
            <person name="Daum C."/>
            <person name="Ezra D."/>
            <person name="Gonzalez J."/>
            <person name="Henrissat B."/>
            <person name="Kuo A."/>
            <person name="Liang C."/>
            <person name="Lipzen A."/>
            <person name="Lutzoni F."/>
            <person name="Magnuson J."/>
            <person name="Mondo S."/>
            <person name="Nolan M."/>
            <person name="Ohm R."/>
            <person name="Pangilinan J."/>
            <person name="Park H.-J."/>
            <person name="Ramirez L."/>
            <person name="Alfaro M."/>
            <person name="Sun H."/>
            <person name="Tritt A."/>
            <person name="Yoshinaga Y."/>
            <person name="Zwiers L.-H."/>
            <person name="Turgeon B."/>
            <person name="Goodwin S."/>
            <person name="Spatafora J."/>
            <person name="Crous P."/>
            <person name="Grigoriev I."/>
        </authorList>
    </citation>
    <scope>NUCLEOTIDE SEQUENCE</scope>
    <source>
        <strain evidence="2">CBS 690.94</strain>
    </source>
</reference>
<protein>
    <submittedName>
        <fullName evidence="2">Uncharacterized protein</fullName>
    </submittedName>
</protein>
<dbReference type="AlphaFoldDB" id="A0A9P4PFN0"/>
<feature type="compositionally biased region" description="Basic residues" evidence="1">
    <location>
        <begin position="174"/>
        <end position="186"/>
    </location>
</feature>
<dbReference type="OrthoDB" id="10569029at2759"/>
<sequence length="694" mass="76951">MSAIARIGLRTPASVMPLIPFETLAAIREVRACMFWSHRGTPQSSPQDSILSSKEPNSALSIGKPPPLPRRFNWSELAWITLPELLSVSALPGAYTANMGLADRIAEKLSSRRRNSKPLRQDDTAYLRAKVIESRHGSRAAILSEFGIAPRPRDLPPPGSPKKVPKPFYDPRERRVRKARAKHRTSGRAPWLIPSTFKGDRTGPLKRWCSSPDGTDEDQPEETSSSRTTEADAHATVGSTQAEDFQAELETKIRDAIVEPSENLLAGSGVRVGVHQLPIVNRDAQPSYIQQSTNVHQDEDRGSTKKKHELASTSRLDAKKPQCVRRPLQERSQGDLNARTRVGSSRPVKTKDLGSPNQISLLSTDSNSIPVREYHRCKPNTPSKVRSNKSAVSKYHDPTRAVATLLPSASLEATSVSNGSRAPEKRVVRQDANNAATVPATTTRSPKQLQDQAGAGLSPDAYSSLSSGAKQMLLNIITVTGLIKGWSNTASHLTNDAFADDETYSFSGHQTQTAAQFLGSRTARQMVEYLVCDPESAAARIDDFRRVNITVEKGLRRGRQLWNLCSDTKFPKAQNNHTLPSALIVEAVKYSRNNEKTTKNRMGKLPKVKSGNSELWKHLIDISSNRSTLFLLVLLCAPKLDFLQVVNHNTQVLHYDDFWYNMVVRQCLEAYSKASSARLDAVEMWFKEIKNKFD</sequence>
<dbReference type="EMBL" id="MU001503">
    <property type="protein sequence ID" value="KAF2443145.1"/>
    <property type="molecule type" value="Genomic_DNA"/>
</dbReference>
<dbReference type="Proteomes" id="UP000799764">
    <property type="component" value="Unassembled WGS sequence"/>
</dbReference>
<evidence type="ECO:0000256" key="1">
    <source>
        <dbReference type="SAM" id="MobiDB-lite"/>
    </source>
</evidence>
<feature type="compositionally biased region" description="Polar residues" evidence="1">
    <location>
        <begin position="355"/>
        <end position="369"/>
    </location>
</feature>
<evidence type="ECO:0000313" key="2">
    <source>
        <dbReference type="EMBL" id="KAF2443145.1"/>
    </source>
</evidence>
<organism evidence="2 3">
    <name type="scientific">Karstenula rhodostoma CBS 690.94</name>
    <dbReference type="NCBI Taxonomy" id="1392251"/>
    <lineage>
        <taxon>Eukaryota</taxon>
        <taxon>Fungi</taxon>
        <taxon>Dikarya</taxon>
        <taxon>Ascomycota</taxon>
        <taxon>Pezizomycotina</taxon>
        <taxon>Dothideomycetes</taxon>
        <taxon>Pleosporomycetidae</taxon>
        <taxon>Pleosporales</taxon>
        <taxon>Massarineae</taxon>
        <taxon>Didymosphaeriaceae</taxon>
        <taxon>Karstenula</taxon>
    </lineage>
</organism>